<feature type="transmembrane region" description="Helical" evidence="1">
    <location>
        <begin position="107"/>
        <end position="129"/>
    </location>
</feature>
<accession>A0ABX0ZD47</accession>
<dbReference type="EMBL" id="JAATEO010000064">
    <property type="protein sequence ID" value="NJP35847.1"/>
    <property type="molecule type" value="Genomic_DNA"/>
</dbReference>
<gene>
    <name evidence="2" type="ORF">HCJ94_28800</name>
</gene>
<sequence>MTRRRGALVGAVTAGVVVGVAVSTDYADAWAAWFAGSATGRTLWSLPVPWWGRVGKVLQFVAGLAVILDLIGPSRLLAVGAYARRQVHHAARRRATWSADLRLQERFLLLLAAGAPVVVIGFTVTLHLAPPPENLFTILLVSFGFPAAMVGAMLAVATAYDRMLAWVLRLLLLPVYGAARLLAFLLDAARPGHVMRWTALGLFVVGSQFDLLAS</sequence>
<organism evidence="2 3">
    <name type="scientific">Micromonospora thermarum</name>
    <dbReference type="NCBI Taxonomy" id="2720024"/>
    <lineage>
        <taxon>Bacteria</taxon>
        <taxon>Bacillati</taxon>
        <taxon>Actinomycetota</taxon>
        <taxon>Actinomycetes</taxon>
        <taxon>Micromonosporales</taxon>
        <taxon>Micromonosporaceae</taxon>
        <taxon>Micromonospora</taxon>
    </lineage>
</organism>
<keyword evidence="1" id="KW-0812">Transmembrane</keyword>
<reference evidence="2 3" key="1">
    <citation type="submission" date="2020-03" db="EMBL/GenBank/DDBJ databases">
        <title>WGS of actinomycetes isolated from Thailand.</title>
        <authorList>
            <person name="Thawai C."/>
        </authorList>
    </citation>
    <scope>NUCLEOTIDE SEQUENCE [LARGE SCALE GENOMIC DNA]</scope>
    <source>
        <strain evidence="2 3">HSS6-12</strain>
    </source>
</reference>
<comment type="caution">
    <text evidence="2">The sequence shown here is derived from an EMBL/GenBank/DDBJ whole genome shotgun (WGS) entry which is preliminary data.</text>
</comment>
<evidence type="ECO:0000313" key="2">
    <source>
        <dbReference type="EMBL" id="NJP35847.1"/>
    </source>
</evidence>
<name>A0ABX0ZD47_9ACTN</name>
<dbReference type="RefSeq" id="WP_168004153.1">
    <property type="nucleotide sequence ID" value="NZ_JAATEO010000064.1"/>
</dbReference>
<proteinExistence type="predicted"/>
<keyword evidence="1" id="KW-0472">Membrane</keyword>
<feature type="transmembrane region" description="Helical" evidence="1">
    <location>
        <begin position="163"/>
        <end position="182"/>
    </location>
</feature>
<feature type="transmembrane region" description="Helical" evidence="1">
    <location>
        <begin position="57"/>
        <end position="83"/>
    </location>
</feature>
<dbReference type="Proteomes" id="UP000783871">
    <property type="component" value="Unassembled WGS sequence"/>
</dbReference>
<evidence type="ECO:0000313" key="3">
    <source>
        <dbReference type="Proteomes" id="UP000783871"/>
    </source>
</evidence>
<keyword evidence="3" id="KW-1185">Reference proteome</keyword>
<protein>
    <submittedName>
        <fullName evidence="2">Uncharacterized protein</fullName>
    </submittedName>
</protein>
<feature type="transmembrane region" description="Helical" evidence="1">
    <location>
        <begin position="135"/>
        <end position="156"/>
    </location>
</feature>
<evidence type="ECO:0000256" key="1">
    <source>
        <dbReference type="SAM" id="Phobius"/>
    </source>
</evidence>
<keyword evidence="1" id="KW-1133">Transmembrane helix</keyword>